<evidence type="ECO:0000313" key="4">
    <source>
        <dbReference type="EMBL" id="CAG5097515.1"/>
    </source>
</evidence>
<feature type="compositionally biased region" description="Basic residues" evidence="1">
    <location>
        <begin position="346"/>
        <end position="358"/>
    </location>
</feature>
<dbReference type="Proteomes" id="UP000786811">
    <property type="component" value="Unassembled WGS sequence"/>
</dbReference>
<feature type="region of interest" description="Disordered" evidence="1">
    <location>
        <begin position="346"/>
        <end position="378"/>
    </location>
</feature>
<dbReference type="GO" id="GO:0006369">
    <property type="term" value="P:termination of RNA polymerase II transcription"/>
    <property type="evidence" value="ECO:0007669"/>
    <property type="project" value="TreeGrafter"/>
</dbReference>
<dbReference type="Pfam" id="PF13087">
    <property type="entry name" value="AAA_12"/>
    <property type="match status" value="2"/>
</dbReference>
<evidence type="ECO:0000256" key="1">
    <source>
        <dbReference type="SAM" id="MobiDB-lite"/>
    </source>
</evidence>
<feature type="compositionally biased region" description="Basic and acidic residues" evidence="1">
    <location>
        <begin position="277"/>
        <end position="311"/>
    </location>
</feature>
<feature type="domain" description="DNA2/NAM7 helicase-like C-terminal" evidence="3">
    <location>
        <begin position="325"/>
        <end position="416"/>
    </location>
</feature>
<dbReference type="InterPro" id="IPR027417">
    <property type="entry name" value="P-loop_NTPase"/>
</dbReference>
<accession>A0A8J2MN93</accession>
<feature type="domain" description="DNA2/NAM7 helicase-like C-terminal" evidence="3">
    <location>
        <begin position="126"/>
        <end position="257"/>
    </location>
</feature>
<dbReference type="OrthoDB" id="2285229at2759"/>
<protein>
    <submittedName>
        <fullName evidence="4">Similar to Setx: Probable helicase senataxin (Mus musculus)</fullName>
    </submittedName>
</protein>
<dbReference type="EMBL" id="CAJNRD030001121">
    <property type="protein sequence ID" value="CAG5097515.1"/>
    <property type="molecule type" value="Genomic_DNA"/>
</dbReference>
<feature type="compositionally biased region" description="Basic and acidic residues" evidence="1">
    <location>
        <begin position="359"/>
        <end position="378"/>
    </location>
</feature>
<dbReference type="Gene3D" id="3.40.50.300">
    <property type="entry name" value="P-loop containing nucleotide triphosphate hydrolases"/>
    <property type="match status" value="2"/>
</dbReference>
<evidence type="ECO:0000313" key="5">
    <source>
        <dbReference type="Proteomes" id="UP000786811"/>
    </source>
</evidence>
<keyword evidence="5" id="KW-1185">Reference proteome</keyword>
<keyword evidence="4" id="KW-0547">Nucleotide-binding</keyword>
<dbReference type="InterPro" id="IPR047187">
    <property type="entry name" value="SF1_C_Upf1"/>
</dbReference>
<dbReference type="AlphaFoldDB" id="A0A8J2MN93"/>
<dbReference type="GO" id="GO:0001147">
    <property type="term" value="F:transcription termination site sequence-specific DNA binding"/>
    <property type="evidence" value="ECO:0007669"/>
    <property type="project" value="TreeGrafter"/>
</dbReference>
<keyword evidence="4" id="KW-0347">Helicase</keyword>
<proteinExistence type="predicted"/>
<dbReference type="PANTHER" id="PTHR10887">
    <property type="entry name" value="DNA2/NAM7 HELICASE FAMILY"/>
    <property type="match status" value="1"/>
</dbReference>
<keyword evidence="4" id="KW-0067">ATP-binding</keyword>
<feature type="region of interest" description="Disordered" evidence="1">
    <location>
        <begin position="250"/>
        <end position="324"/>
    </location>
</feature>
<evidence type="ECO:0000259" key="3">
    <source>
        <dbReference type="Pfam" id="PF13087"/>
    </source>
</evidence>
<dbReference type="Pfam" id="PF13086">
    <property type="entry name" value="AAA_11"/>
    <property type="match status" value="1"/>
</dbReference>
<dbReference type="CDD" id="cd18808">
    <property type="entry name" value="SF1_C_Upf1"/>
    <property type="match status" value="1"/>
</dbReference>
<feature type="compositionally biased region" description="Acidic residues" evidence="1">
    <location>
        <begin position="312"/>
        <end position="323"/>
    </location>
</feature>
<feature type="domain" description="DNA2/NAM7 helicase helicase" evidence="2">
    <location>
        <begin position="29"/>
        <end position="110"/>
    </location>
</feature>
<dbReference type="InterPro" id="IPR045055">
    <property type="entry name" value="DNA2/NAM7-like"/>
</dbReference>
<dbReference type="PANTHER" id="PTHR10887:SF495">
    <property type="entry name" value="HELICASE SENATAXIN ISOFORM X1-RELATED"/>
    <property type="match status" value="1"/>
</dbReference>
<keyword evidence="4" id="KW-0378">Hydrolase</keyword>
<evidence type="ECO:0000259" key="2">
    <source>
        <dbReference type="Pfam" id="PF13086"/>
    </source>
</evidence>
<sequence length="435" mass="49850">MIRPFGVGIFLSKCYKHFWKHTVFKLERISTIEETILKSANIIACTLSSCYTSYKMKNVFANGGLQIPFCIIDEAAQATELLTLVPTLLRIQRLILVGDPQQLPPTILSNKFCLFNNRFKAKEYGYDSSLFARAQLIFEHELENPIVMLDTQYRMMDAIAQWPNRYFYAGLLKNAASVAPLDFYNYKVLNHSFSQDADGRSNPNEAVLVANLIRALREKSKLIESEKEITIGVITPYQNQRKLINSMIKTLNKKKEQPKQMKIKKRSDKDEDDVDGNIDKNKNNQTENPEKENIDAKNNEEMNNEDCKENSDSEDSTDEDENMITDINNCDITIISEAAKLEMKKKFEKKKKDKRAQKKEKDNKDGGKKRDGAPNQKRIEVNTVDSFQGSECDIIVLSCVRSEGIGFVKDPNRLNCLIHMPGILNMVALWCFEKN</sequence>
<comment type="caution">
    <text evidence="4">The sequence shown here is derived from an EMBL/GenBank/DDBJ whole genome shotgun (WGS) entry which is preliminary data.</text>
</comment>
<dbReference type="SUPFAM" id="SSF52540">
    <property type="entry name" value="P-loop containing nucleoside triphosphate hydrolases"/>
    <property type="match status" value="1"/>
</dbReference>
<reference evidence="4" key="1">
    <citation type="submission" date="2021-04" db="EMBL/GenBank/DDBJ databases">
        <authorList>
            <person name="Chebbi M.A.C M."/>
        </authorList>
    </citation>
    <scope>NUCLEOTIDE SEQUENCE</scope>
</reference>
<gene>
    <name evidence="4" type="ORF">HICCMSTLAB_LOCUS8741</name>
</gene>
<dbReference type="GO" id="GO:0016604">
    <property type="term" value="C:nuclear body"/>
    <property type="evidence" value="ECO:0007669"/>
    <property type="project" value="TreeGrafter"/>
</dbReference>
<dbReference type="InterPro" id="IPR041677">
    <property type="entry name" value="DNA2/NAM7_AAA_11"/>
</dbReference>
<dbReference type="InterPro" id="IPR041679">
    <property type="entry name" value="DNA2/NAM7-like_C"/>
</dbReference>
<name>A0A8J2MN93_COTCN</name>
<dbReference type="GO" id="GO:0004386">
    <property type="term" value="F:helicase activity"/>
    <property type="evidence" value="ECO:0007669"/>
    <property type="project" value="UniProtKB-KW"/>
</dbReference>
<organism evidence="4 5">
    <name type="scientific">Cotesia congregata</name>
    <name type="common">Parasitoid wasp</name>
    <name type="synonym">Apanteles congregatus</name>
    <dbReference type="NCBI Taxonomy" id="51543"/>
    <lineage>
        <taxon>Eukaryota</taxon>
        <taxon>Metazoa</taxon>
        <taxon>Ecdysozoa</taxon>
        <taxon>Arthropoda</taxon>
        <taxon>Hexapoda</taxon>
        <taxon>Insecta</taxon>
        <taxon>Pterygota</taxon>
        <taxon>Neoptera</taxon>
        <taxon>Endopterygota</taxon>
        <taxon>Hymenoptera</taxon>
        <taxon>Apocrita</taxon>
        <taxon>Ichneumonoidea</taxon>
        <taxon>Braconidae</taxon>
        <taxon>Microgastrinae</taxon>
        <taxon>Cotesia</taxon>
    </lineage>
</organism>